<sequence>MIKQIKFQVDVLSGEKLINNEAERVRYYLTNYDSYKQKGIHGLLRFPDGISPGLTYETPAIRSAILAECQSLEKLYTRFSQDLILAVREIAPHITDLTKLYGFNVHGLYRITPTAFGTIGGTIGLYDSVAFRLPGLYDNGDGLWEPKKWWSTGKYRTTIELITHEVLCHKVTTEIRAGTALDEEVPNATHQWHKEYLMDLLGRTFLTETGLMKPKDVTLQIKAIEVARKDIDPIYFDKLGNITWRGNVTGLMKRINSLLNGA</sequence>
<protein>
    <submittedName>
        <fullName evidence="1">Uncharacterized protein</fullName>
    </submittedName>
</protein>
<proteinExistence type="predicted"/>
<comment type="caution">
    <text evidence="1">The sequence shown here is derived from an EMBL/GenBank/DDBJ whole genome shotgun (WGS) entry which is preliminary data.</text>
</comment>
<organism evidence="1 2">
    <name type="scientific">candidate division WS6 bacterium GW2011_GWF2_39_15</name>
    <dbReference type="NCBI Taxonomy" id="1619100"/>
    <lineage>
        <taxon>Bacteria</taxon>
        <taxon>Candidatus Dojkabacteria</taxon>
    </lineage>
</organism>
<dbReference type="Proteomes" id="UP000034799">
    <property type="component" value="Unassembled WGS sequence"/>
</dbReference>
<evidence type="ECO:0000313" key="2">
    <source>
        <dbReference type="Proteomes" id="UP000034799"/>
    </source>
</evidence>
<gene>
    <name evidence="1" type="ORF">UT34_C0001G0302</name>
</gene>
<reference evidence="1 2" key="1">
    <citation type="journal article" date="2015" name="Nature">
        <title>rRNA introns, odd ribosomes, and small enigmatic genomes across a large radiation of phyla.</title>
        <authorList>
            <person name="Brown C.T."/>
            <person name="Hug L.A."/>
            <person name="Thomas B.C."/>
            <person name="Sharon I."/>
            <person name="Castelle C.J."/>
            <person name="Singh A."/>
            <person name="Wilkins M.J."/>
            <person name="Williams K.H."/>
            <person name="Banfield J.F."/>
        </authorList>
    </citation>
    <scope>NUCLEOTIDE SEQUENCE [LARGE SCALE GENOMIC DNA]</scope>
</reference>
<name>A0A0G0QXB8_9BACT</name>
<evidence type="ECO:0000313" key="1">
    <source>
        <dbReference type="EMBL" id="KKR06262.1"/>
    </source>
</evidence>
<accession>A0A0G0QXB8</accession>
<dbReference type="EMBL" id="LBWK01000001">
    <property type="protein sequence ID" value="KKR06262.1"/>
    <property type="molecule type" value="Genomic_DNA"/>
</dbReference>
<dbReference type="AlphaFoldDB" id="A0A0G0QXB8"/>